<gene>
    <name evidence="1" type="ORF">TCNE_LOCUS9146</name>
</gene>
<sequence length="116" mass="12195">MALPNVSLSVFLTQQFRECAAALNLRFALPTSREGLRPLQVIKENIAREVEGSAGASVTVPVRLAHFPRRPLLAFGRGHCNDQGRILREVGGSAGASVTVAIWSGGSAGASVTVDI</sequence>
<dbReference type="Proteomes" id="UP000050794">
    <property type="component" value="Unassembled WGS sequence"/>
</dbReference>
<reference evidence="3" key="1">
    <citation type="submission" date="2016-06" db="UniProtKB">
        <authorList>
            <consortium name="WormBaseParasite"/>
        </authorList>
    </citation>
    <scope>IDENTIFICATION</scope>
</reference>
<evidence type="ECO:0000313" key="3">
    <source>
        <dbReference type="WBParaSite" id="TCNE_0000914601-mRNA-1"/>
    </source>
</evidence>
<organism evidence="2 3">
    <name type="scientific">Toxocara canis</name>
    <name type="common">Canine roundworm</name>
    <dbReference type="NCBI Taxonomy" id="6265"/>
    <lineage>
        <taxon>Eukaryota</taxon>
        <taxon>Metazoa</taxon>
        <taxon>Ecdysozoa</taxon>
        <taxon>Nematoda</taxon>
        <taxon>Chromadorea</taxon>
        <taxon>Rhabditida</taxon>
        <taxon>Spirurina</taxon>
        <taxon>Ascaridomorpha</taxon>
        <taxon>Ascaridoidea</taxon>
        <taxon>Toxocaridae</taxon>
        <taxon>Toxocara</taxon>
    </lineage>
</organism>
<dbReference type="WBParaSite" id="TCNE_0000914601-mRNA-1">
    <property type="protein sequence ID" value="TCNE_0000914601-mRNA-1"/>
    <property type="gene ID" value="TCNE_0000914601"/>
</dbReference>
<proteinExistence type="predicted"/>
<keyword evidence="2" id="KW-1185">Reference proteome</keyword>
<reference evidence="1 2" key="2">
    <citation type="submission" date="2018-11" db="EMBL/GenBank/DDBJ databases">
        <authorList>
            <consortium name="Pathogen Informatics"/>
        </authorList>
    </citation>
    <scope>NUCLEOTIDE SEQUENCE [LARGE SCALE GENOMIC DNA]</scope>
</reference>
<accession>A0A183UKX6</accession>
<dbReference type="EMBL" id="UYWY01020088">
    <property type="protein sequence ID" value="VDM40467.1"/>
    <property type="molecule type" value="Genomic_DNA"/>
</dbReference>
<evidence type="ECO:0000313" key="2">
    <source>
        <dbReference type="Proteomes" id="UP000050794"/>
    </source>
</evidence>
<protein>
    <submittedName>
        <fullName evidence="3">Secreted protein</fullName>
    </submittedName>
</protein>
<dbReference type="AlphaFoldDB" id="A0A183UKX6"/>
<evidence type="ECO:0000313" key="1">
    <source>
        <dbReference type="EMBL" id="VDM40467.1"/>
    </source>
</evidence>
<name>A0A183UKX6_TOXCA</name>